<dbReference type="Pfam" id="PF06276">
    <property type="entry name" value="FhuF"/>
    <property type="match status" value="1"/>
</dbReference>
<dbReference type="InterPro" id="IPR000183">
    <property type="entry name" value="Orn/DAP/Arg_de-COase"/>
</dbReference>
<dbReference type="RefSeq" id="WP_084541760.1">
    <property type="nucleotide sequence ID" value="NZ_BJXU01000171.1"/>
</dbReference>
<feature type="region of interest" description="Disordered" evidence="5">
    <location>
        <begin position="1051"/>
        <end position="1071"/>
    </location>
</feature>
<comment type="cofactor">
    <cofactor evidence="1 3">
        <name>pyridoxal 5'-phosphate</name>
        <dbReference type="ChEBI" id="CHEBI:597326"/>
    </cofactor>
</comment>
<dbReference type="InterPro" id="IPR022644">
    <property type="entry name" value="De-COase2_N"/>
</dbReference>
<feature type="domain" description="Orn/DAP/Arg decarboxylase 2 N-terminal" evidence="7">
    <location>
        <begin position="46"/>
        <end position="295"/>
    </location>
</feature>
<evidence type="ECO:0000259" key="9">
    <source>
        <dbReference type="Pfam" id="PF06276"/>
    </source>
</evidence>
<organism evidence="11 12">
    <name type="scientific">Halomonas cupida</name>
    <dbReference type="NCBI Taxonomy" id="44933"/>
    <lineage>
        <taxon>Bacteria</taxon>
        <taxon>Pseudomonadati</taxon>
        <taxon>Pseudomonadota</taxon>
        <taxon>Gammaproteobacteria</taxon>
        <taxon>Oceanospirillales</taxon>
        <taxon>Halomonadaceae</taxon>
        <taxon>Halomonas</taxon>
    </lineage>
</organism>
<dbReference type="GO" id="GO:0019290">
    <property type="term" value="P:siderophore biosynthetic process"/>
    <property type="evidence" value="ECO:0007669"/>
    <property type="project" value="InterPro"/>
</dbReference>
<protein>
    <submittedName>
        <fullName evidence="11">Siderophore synthetase component</fullName>
    </submittedName>
</protein>
<sequence length="1071" mass="119425">MSEFNIAIPGARADLPLNVIQAISNQRRQLADPMAAFFYDLNALSGHARQLKAELPEGVELYYAIKANSEAPILETLAPIVDGFELSSGGEIARACGCSQPRPWVLSGPGKLDSDMRQAIANGIEAFHVESVGEIARLQNIARDMGQPQSVLLRINPSLPEAAGSRLQMAGAPTPFGIDEADLAEAVQAVDNASHLKLVGFHVHAMSHQQDVERHQQLIAWYLARWPEWQALARNPEALVQLNVGGGIGVNYLIDQPGGEQQFDWPALCRSLESQLNAMHNPPRLRFEIGRFLTAFCGYYVIEVLDRKFSHGEGFLVCRGGTHQFRLPAAQSHDHPVIHLPQAGTVDGESGSWSVVGQLCTPKDVLSRHRHLQNVAVGDLLVLPLAGAYGYNISHADFLCHPRPAQHFITEHLISDHETSMPQLSLADCTTQNPADPRETSIAVPFTAEAQWRHYPRVQQRVIGQLLQTLLYEQVLSYREASPFPRGGERESCSGGENANRRFLIELGANLYQIDGWQCDSFELIRLDYASICLLSADGDEQSPSFQQLVADLRAQFGQGEGGGSGAMQSGFINELEQTLIKDAQSAAYQQVGLEHPQQLDADALEHYFTDAHSYHPCYKSRLGFSLQDNHRYGPEFALPIRLMWLAVPKRLAHCSSVDRIATREFVDAEAGGEVLARLERWLESRQLTRDDVVLIPVHPWQWNHIAVSVLYPELSRGEVHCLGQGEAIYSAQQSIRTLAPRDRQRPYVKLALSITNTSSTRILARHTVTNGPIITQWLQQLIETDDTARGLGFAILGEVAGAAVDERAFDASRYAGVYGTLGAIWRENVSQYLRPGEQAVPLNGLSQHQRHADGSQTPFIQPWIERFGLEAWTRQLLQVSVLPIIHMLYAEGLGMESHGQNIVVIHRDGWPLRIALKDFHDGVRYSPEHLARPELAPELEPVPASHAALNRNSFIITDDVEAVRDFSCDAFFFIALAEMAIFLRRHFALEEHDFWAMAADVVIAYQQSHPQHRERFELFDVFAPTYEVEALTKRRMFGDAELQARLVPNPMAPFRPQQGERQHEPAEALC</sequence>
<dbReference type="InterPro" id="IPR022643">
    <property type="entry name" value="De-COase2_C"/>
</dbReference>
<dbReference type="STRING" id="44933.SAMN05660971_01237"/>
<dbReference type="GO" id="GO:0016881">
    <property type="term" value="F:acid-amino acid ligase activity"/>
    <property type="evidence" value="ECO:0007669"/>
    <property type="project" value="UniProtKB-ARBA"/>
</dbReference>
<evidence type="ECO:0000313" key="13">
    <source>
        <dbReference type="Proteomes" id="UP000321726"/>
    </source>
</evidence>
<gene>
    <name evidence="10" type="ORF">HCU01_38280</name>
    <name evidence="11" type="ORF">SAMN05660971_01237</name>
</gene>
<dbReference type="Gene3D" id="3.20.20.10">
    <property type="entry name" value="Alanine racemase"/>
    <property type="match status" value="1"/>
</dbReference>
<reference evidence="10 13" key="2">
    <citation type="submission" date="2019-07" db="EMBL/GenBank/DDBJ databases">
        <title>Whole genome shotgun sequence of Halomonas cupida NBRC 102219.</title>
        <authorList>
            <person name="Hosoyama A."/>
            <person name="Uohara A."/>
            <person name="Ohji S."/>
            <person name="Ichikawa N."/>
        </authorList>
    </citation>
    <scope>NUCLEOTIDE SEQUENCE [LARGE SCALE GENOMIC DNA]</scope>
    <source>
        <strain evidence="10 13">NBRC 102219</strain>
    </source>
</reference>
<dbReference type="Pfam" id="PF04183">
    <property type="entry name" value="IucA_IucC"/>
    <property type="match status" value="1"/>
</dbReference>
<dbReference type="PANTHER" id="PTHR34384">
    <property type="entry name" value="L-2,3-DIAMINOPROPANOATE--CITRATE LIGASE"/>
    <property type="match status" value="1"/>
</dbReference>
<feature type="compositionally biased region" description="Basic and acidic residues" evidence="5">
    <location>
        <begin position="1059"/>
        <end position="1071"/>
    </location>
</feature>
<dbReference type="InterPro" id="IPR022770">
    <property type="entry name" value="IucA/IucC-like_C"/>
</dbReference>
<evidence type="ECO:0000256" key="2">
    <source>
        <dbReference type="ARBA" id="ARBA00004924"/>
    </source>
</evidence>
<dbReference type="Gene3D" id="3.30.310.280">
    <property type="match status" value="1"/>
</dbReference>
<dbReference type="InterPro" id="IPR007310">
    <property type="entry name" value="Aerobactin_biosyn_IucA/IucC_N"/>
</dbReference>
<evidence type="ECO:0000313" key="11">
    <source>
        <dbReference type="EMBL" id="SHL70661.1"/>
    </source>
</evidence>
<reference evidence="11 12" key="1">
    <citation type="submission" date="2016-11" db="EMBL/GenBank/DDBJ databases">
        <authorList>
            <person name="Jaros S."/>
            <person name="Januszkiewicz K."/>
            <person name="Wedrychowicz H."/>
        </authorList>
    </citation>
    <scope>NUCLEOTIDE SEQUENCE [LARGE SCALE GENOMIC DNA]</scope>
    <source>
        <strain evidence="11 12">DSM 4740</strain>
    </source>
</reference>
<dbReference type="InterPro" id="IPR009006">
    <property type="entry name" value="Ala_racemase/Decarboxylase_C"/>
</dbReference>
<dbReference type="Gene3D" id="1.10.510.40">
    <property type="match status" value="1"/>
</dbReference>
<comment type="similarity">
    <text evidence="4">Belongs to the Orn/Lys/Arg decarboxylase class-II family.</text>
</comment>
<dbReference type="InterPro" id="IPR037455">
    <property type="entry name" value="LucA/IucC-like"/>
</dbReference>
<dbReference type="GO" id="GO:0016831">
    <property type="term" value="F:carboxy-lyase activity"/>
    <property type="evidence" value="ECO:0007669"/>
    <property type="project" value="UniProtKB-ARBA"/>
</dbReference>
<dbReference type="Proteomes" id="UP000184123">
    <property type="component" value="Unassembled WGS sequence"/>
</dbReference>
<dbReference type="Proteomes" id="UP000321726">
    <property type="component" value="Unassembled WGS sequence"/>
</dbReference>
<name>A0A1M7CTT4_9GAMM</name>
<dbReference type="Gene3D" id="6.10.250.3370">
    <property type="match status" value="1"/>
</dbReference>
<dbReference type="CDD" id="cd06843">
    <property type="entry name" value="PLPDE_III_PvsE_like"/>
    <property type="match status" value="1"/>
</dbReference>
<feature type="domain" description="Aerobactin siderophore biosynthesis IucA/IucC-like C-terminal" evidence="9">
    <location>
        <begin position="871"/>
        <end position="1044"/>
    </location>
</feature>
<evidence type="ECO:0000256" key="5">
    <source>
        <dbReference type="SAM" id="MobiDB-lite"/>
    </source>
</evidence>
<keyword evidence="3" id="KW-0663">Pyridoxal phosphate</keyword>
<evidence type="ECO:0000259" key="6">
    <source>
        <dbReference type="Pfam" id="PF00278"/>
    </source>
</evidence>
<comment type="pathway">
    <text evidence="2">Siderophore biosynthesis.</text>
</comment>
<dbReference type="SUPFAM" id="SSF50621">
    <property type="entry name" value="Alanine racemase C-terminal domain-like"/>
    <property type="match status" value="1"/>
</dbReference>
<dbReference type="Gene3D" id="2.40.37.10">
    <property type="entry name" value="Lyase, Ornithine Decarboxylase, Chain A, domain 1"/>
    <property type="match status" value="1"/>
</dbReference>
<feature type="domain" description="Aerobactin siderophore biosynthesis IucA/IucC N-terminal" evidence="8">
    <location>
        <begin position="603"/>
        <end position="847"/>
    </location>
</feature>
<dbReference type="PRINTS" id="PR01179">
    <property type="entry name" value="ODADCRBXLASE"/>
</dbReference>
<dbReference type="EMBL" id="BJXU01000171">
    <property type="protein sequence ID" value="GEN25879.1"/>
    <property type="molecule type" value="Genomic_DNA"/>
</dbReference>
<evidence type="ECO:0000256" key="4">
    <source>
        <dbReference type="RuleBase" id="RU003737"/>
    </source>
</evidence>
<keyword evidence="13" id="KW-1185">Reference proteome</keyword>
<feature type="domain" description="Orn/DAP/Arg decarboxylase 2 C-terminal" evidence="6">
    <location>
        <begin position="297"/>
        <end position="387"/>
    </location>
</feature>
<dbReference type="PANTHER" id="PTHR34384:SF6">
    <property type="entry name" value="STAPHYLOFERRIN B SYNTHASE"/>
    <property type="match status" value="1"/>
</dbReference>
<dbReference type="SUPFAM" id="SSF51419">
    <property type="entry name" value="PLP-binding barrel"/>
    <property type="match status" value="1"/>
</dbReference>
<dbReference type="InterPro" id="IPR029066">
    <property type="entry name" value="PLP-binding_barrel"/>
</dbReference>
<evidence type="ECO:0000313" key="10">
    <source>
        <dbReference type="EMBL" id="GEN25879.1"/>
    </source>
</evidence>
<dbReference type="Pfam" id="PF00278">
    <property type="entry name" value="Orn_DAP_Arg_deC"/>
    <property type="match status" value="1"/>
</dbReference>
<evidence type="ECO:0000259" key="7">
    <source>
        <dbReference type="Pfam" id="PF02784"/>
    </source>
</evidence>
<feature type="active site" description="Proton donor" evidence="3">
    <location>
        <position position="360"/>
    </location>
</feature>
<dbReference type="Pfam" id="PF02784">
    <property type="entry name" value="Orn_Arg_deC_N"/>
    <property type="match status" value="1"/>
</dbReference>
<feature type="modified residue" description="N6-(pyridoxal phosphate)lysine" evidence="3">
    <location>
        <position position="66"/>
    </location>
</feature>
<proteinExistence type="inferred from homology"/>
<dbReference type="EMBL" id="FRCA01000002">
    <property type="protein sequence ID" value="SHL70661.1"/>
    <property type="molecule type" value="Genomic_DNA"/>
</dbReference>
<evidence type="ECO:0000313" key="12">
    <source>
        <dbReference type="Proteomes" id="UP000184123"/>
    </source>
</evidence>
<evidence type="ECO:0000259" key="8">
    <source>
        <dbReference type="Pfam" id="PF04183"/>
    </source>
</evidence>
<accession>A0A1M7CTT4</accession>
<evidence type="ECO:0000256" key="1">
    <source>
        <dbReference type="ARBA" id="ARBA00001933"/>
    </source>
</evidence>
<evidence type="ECO:0000256" key="3">
    <source>
        <dbReference type="PIRSR" id="PIRSR600183-50"/>
    </source>
</evidence>
<dbReference type="AlphaFoldDB" id="A0A1M7CTT4"/>